<dbReference type="InterPro" id="IPR016641">
    <property type="entry name" value="EGD2/NACA0like"/>
</dbReference>
<feature type="compositionally biased region" description="Basic and acidic residues" evidence="1">
    <location>
        <begin position="118"/>
        <end position="127"/>
    </location>
</feature>
<dbReference type="InterPro" id="IPR002715">
    <property type="entry name" value="Nas_poly-pep-assoc_cplx_dom"/>
</dbReference>
<feature type="compositionally biased region" description="Polar residues" evidence="1">
    <location>
        <begin position="129"/>
        <end position="140"/>
    </location>
</feature>
<sequence length="365" mass="39354">MPSVAEELAALRKQSLAKTHGSKLKDAKGLSTPEQEAQQIKDLNERTRVANYSKQAKTNLAAGGSKAVVDQDLELRMKLAAQKKQDKAAANAAKQTLAAGTTAVDKTLEFQQQNKALKKADKEKQKQATENLQSFNTAKLNKQKPAGDQKETPAARTQAPAPTKKEVEDVPELEEIDDIPTLEEMPDSAAAMAAEDGGAMMMPDMAQPQQDGGPRGQNRAEKKARKMMERLQMRPVSGISRITLKSTGNQGFFSIHNPDVYEKNGSYIVFGEARQGSGIMQQQQQQVRQQKQAAQELAVTPTATSAADIPEIISDEAAAEVDESGVDAKDIDLVIQQAGCSRAKAVTALKENDGDLVNAIMSLTS</sequence>
<dbReference type="EMBL" id="HBIM01010138">
    <property type="protein sequence ID" value="CAE0411107.1"/>
    <property type="molecule type" value="Transcribed_RNA"/>
</dbReference>
<evidence type="ECO:0000313" key="3">
    <source>
        <dbReference type="EMBL" id="CAE0411107.1"/>
    </source>
</evidence>
<dbReference type="InterPro" id="IPR044034">
    <property type="entry name" value="NAC-like_UBA"/>
</dbReference>
<gene>
    <name evidence="3" type="ORF">ACOF00016_LOCUS8498</name>
</gene>
<name>A0A7S3L660_9STRA</name>
<feature type="region of interest" description="Disordered" evidence="1">
    <location>
        <begin position="115"/>
        <end position="170"/>
    </location>
</feature>
<dbReference type="AlphaFoldDB" id="A0A7S3L660"/>
<dbReference type="Gene3D" id="2.20.70.30">
    <property type="entry name" value="Nascent polypeptide-associated complex domain"/>
    <property type="match status" value="1"/>
</dbReference>
<dbReference type="SMART" id="SM01407">
    <property type="entry name" value="NAC"/>
    <property type="match status" value="1"/>
</dbReference>
<feature type="domain" description="NAC-A/B" evidence="2">
    <location>
        <begin position="218"/>
        <end position="282"/>
    </location>
</feature>
<dbReference type="Gene3D" id="1.10.8.10">
    <property type="entry name" value="DNA helicase RuvA subunit, C-terminal domain"/>
    <property type="match status" value="1"/>
</dbReference>
<dbReference type="GO" id="GO:0005854">
    <property type="term" value="C:nascent polypeptide-associated complex"/>
    <property type="evidence" value="ECO:0007669"/>
    <property type="project" value="InterPro"/>
</dbReference>
<dbReference type="Pfam" id="PF01849">
    <property type="entry name" value="NAC"/>
    <property type="match status" value="1"/>
</dbReference>
<organism evidence="3">
    <name type="scientific">Amphora coffeiformis</name>
    <dbReference type="NCBI Taxonomy" id="265554"/>
    <lineage>
        <taxon>Eukaryota</taxon>
        <taxon>Sar</taxon>
        <taxon>Stramenopiles</taxon>
        <taxon>Ochrophyta</taxon>
        <taxon>Bacillariophyta</taxon>
        <taxon>Bacillariophyceae</taxon>
        <taxon>Bacillariophycidae</taxon>
        <taxon>Thalassiophysales</taxon>
        <taxon>Catenulaceae</taxon>
        <taxon>Amphora</taxon>
    </lineage>
</organism>
<reference evidence="3" key="1">
    <citation type="submission" date="2021-01" db="EMBL/GenBank/DDBJ databases">
        <authorList>
            <person name="Corre E."/>
            <person name="Pelletier E."/>
            <person name="Niang G."/>
            <person name="Scheremetjew M."/>
            <person name="Finn R."/>
            <person name="Kale V."/>
            <person name="Holt S."/>
            <person name="Cochrane G."/>
            <person name="Meng A."/>
            <person name="Brown T."/>
            <person name="Cohen L."/>
        </authorList>
    </citation>
    <scope>NUCLEOTIDE SEQUENCE</scope>
    <source>
        <strain evidence="3">CCMP127</strain>
    </source>
</reference>
<dbReference type="CDD" id="cd14358">
    <property type="entry name" value="UBA_NAC_euk"/>
    <property type="match status" value="1"/>
</dbReference>
<dbReference type="PANTHER" id="PTHR21713">
    <property type="entry name" value="NASCENT POLYPEPTIDE ASSOCIATED COMPLEX ALPHA SUBUNIT-RELATED"/>
    <property type="match status" value="1"/>
</dbReference>
<evidence type="ECO:0000259" key="2">
    <source>
        <dbReference type="PROSITE" id="PS51151"/>
    </source>
</evidence>
<protein>
    <recommendedName>
        <fullName evidence="2">NAC-A/B domain-containing protein</fullName>
    </recommendedName>
</protein>
<accession>A0A7S3L660</accession>
<proteinExistence type="predicted"/>
<dbReference type="CDD" id="cd22054">
    <property type="entry name" value="NAC_NACA"/>
    <property type="match status" value="1"/>
</dbReference>
<evidence type="ECO:0000256" key="1">
    <source>
        <dbReference type="SAM" id="MobiDB-lite"/>
    </source>
</evidence>
<dbReference type="InterPro" id="IPR038187">
    <property type="entry name" value="NAC_A/B_dom_sf"/>
</dbReference>
<feature type="region of interest" description="Disordered" evidence="1">
    <location>
        <begin position="14"/>
        <end position="45"/>
    </location>
</feature>
<dbReference type="PROSITE" id="PS51151">
    <property type="entry name" value="NAC_AB"/>
    <property type="match status" value="1"/>
</dbReference>
<dbReference type="Pfam" id="PF19026">
    <property type="entry name" value="UBA_HYPK"/>
    <property type="match status" value="1"/>
</dbReference>